<organism evidence="3 4">
    <name type="scientific">Roseospira marina</name>
    <dbReference type="NCBI Taxonomy" id="140057"/>
    <lineage>
        <taxon>Bacteria</taxon>
        <taxon>Pseudomonadati</taxon>
        <taxon>Pseudomonadota</taxon>
        <taxon>Alphaproteobacteria</taxon>
        <taxon>Rhodospirillales</taxon>
        <taxon>Rhodospirillaceae</taxon>
        <taxon>Roseospira</taxon>
    </lineage>
</organism>
<dbReference type="PANTHER" id="PTHR34700:SF4">
    <property type="entry name" value="PHAGE-LIKE ELEMENT PBSX PROTEIN XKDP"/>
    <property type="match status" value="1"/>
</dbReference>
<dbReference type="SUPFAM" id="SSF54106">
    <property type="entry name" value="LysM domain"/>
    <property type="match status" value="1"/>
</dbReference>
<dbReference type="PROSITE" id="PS51782">
    <property type="entry name" value="LYSM"/>
    <property type="match status" value="1"/>
</dbReference>
<dbReference type="InterPro" id="IPR036779">
    <property type="entry name" value="LysM_dom_sf"/>
</dbReference>
<name>A0A5M6IAP4_9PROT</name>
<protein>
    <submittedName>
        <fullName evidence="3">LysM peptidoglycan-binding domain-containing protein</fullName>
    </submittedName>
</protein>
<reference evidence="3 4" key="1">
    <citation type="submission" date="2019-09" db="EMBL/GenBank/DDBJ databases">
        <title>Genome sequence of Roseospira marina, one of the more divergent members of the non-sulfur purple photosynthetic bacterial family, the Rhodospirillaceae.</title>
        <authorList>
            <person name="Meyer T."/>
            <person name="Kyndt J."/>
        </authorList>
    </citation>
    <scope>NUCLEOTIDE SEQUENCE [LARGE SCALE GENOMIC DNA]</scope>
    <source>
        <strain evidence="3 4">DSM 15113</strain>
    </source>
</reference>
<dbReference type="InterPro" id="IPR013783">
    <property type="entry name" value="Ig-like_fold"/>
</dbReference>
<accession>A0A5M6IAP4</accession>
<dbReference type="PANTHER" id="PTHR34700">
    <property type="entry name" value="POTASSIUM BINDING PROTEIN KBP"/>
    <property type="match status" value="1"/>
</dbReference>
<dbReference type="AlphaFoldDB" id="A0A5M6IAP4"/>
<proteinExistence type="predicted"/>
<dbReference type="OrthoDB" id="370541at2"/>
<dbReference type="RefSeq" id="WP_150062663.1">
    <property type="nucleotide sequence ID" value="NZ_JACHII010000008.1"/>
</dbReference>
<keyword evidence="4" id="KW-1185">Reference proteome</keyword>
<sequence length="393" mass="39901">MDTRLLVGVIVATVVAVAIILSVHGIRSIPSDGDADRAVAVGSAAEPAGTDVVGEASAPTRPGGAFGRAVDAARDTLAGVDTNAAPDASVPADAGGGTVPGQVTPSGAPADPDAPTFDVVHVEPGGHAVIAGRAAPGATVTILDSGAPLGAVTADGAGQWVFVPEAPLTPGDRELSLEARGGPSAQTAEAGRGASDVRRSATVVVLSVPARDGSGPVVALEAPRLGGGTGRLLQGPAPNTAQGTLQLGRVDYSRSGVLALSGTAAPGAVVQLYMDNAPVARVTADASGAWRARPDTRSLAEKVYTLRVDQIRPDGRVTARVELPFQHTDFTFARGDEGETLLVVQPGNNLWRVARTVYGQGTDYTVIYEANRSRIQDPDLIYPGQVFLIPTSD</sequence>
<feature type="region of interest" description="Disordered" evidence="1">
    <location>
        <begin position="82"/>
        <end position="109"/>
    </location>
</feature>
<dbReference type="CDD" id="cd00118">
    <property type="entry name" value="LysM"/>
    <property type="match status" value="1"/>
</dbReference>
<evidence type="ECO:0000256" key="1">
    <source>
        <dbReference type="SAM" id="MobiDB-lite"/>
    </source>
</evidence>
<comment type="caution">
    <text evidence="3">The sequence shown here is derived from an EMBL/GenBank/DDBJ whole genome shotgun (WGS) entry which is preliminary data.</text>
</comment>
<dbReference type="InterPro" id="IPR018392">
    <property type="entry name" value="LysM"/>
</dbReference>
<evidence type="ECO:0000313" key="4">
    <source>
        <dbReference type="Proteomes" id="UP000324065"/>
    </source>
</evidence>
<dbReference type="Gene3D" id="2.60.40.10">
    <property type="entry name" value="Immunoglobulins"/>
    <property type="match status" value="2"/>
</dbReference>
<evidence type="ECO:0000259" key="2">
    <source>
        <dbReference type="PROSITE" id="PS51782"/>
    </source>
</evidence>
<dbReference type="Proteomes" id="UP000324065">
    <property type="component" value="Unassembled WGS sequence"/>
</dbReference>
<gene>
    <name evidence="3" type="ORF">F1188_11995</name>
</gene>
<dbReference type="InterPro" id="IPR052196">
    <property type="entry name" value="Bact_Kbp"/>
</dbReference>
<dbReference type="Pfam" id="PF01476">
    <property type="entry name" value="LysM"/>
    <property type="match status" value="1"/>
</dbReference>
<feature type="domain" description="LysM" evidence="2">
    <location>
        <begin position="340"/>
        <end position="389"/>
    </location>
</feature>
<dbReference type="Gene3D" id="3.10.350.10">
    <property type="entry name" value="LysM domain"/>
    <property type="match status" value="1"/>
</dbReference>
<feature type="region of interest" description="Disordered" evidence="1">
    <location>
        <begin position="176"/>
        <end position="196"/>
    </location>
</feature>
<evidence type="ECO:0000313" key="3">
    <source>
        <dbReference type="EMBL" id="KAA5605283.1"/>
    </source>
</evidence>
<dbReference type="EMBL" id="VWPJ01000010">
    <property type="protein sequence ID" value="KAA5605283.1"/>
    <property type="molecule type" value="Genomic_DNA"/>
</dbReference>